<accession>A0ABW3X3U0</accession>
<dbReference type="InterPro" id="IPR011042">
    <property type="entry name" value="6-blade_b-propeller_TolB-like"/>
</dbReference>
<reference evidence="4" key="1">
    <citation type="journal article" date="2019" name="Int. J. Syst. Evol. Microbiol.">
        <title>The Global Catalogue of Microorganisms (GCM) 10K type strain sequencing project: providing services to taxonomists for standard genome sequencing and annotation.</title>
        <authorList>
            <consortium name="The Broad Institute Genomics Platform"/>
            <consortium name="The Broad Institute Genome Sequencing Center for Infectious Disease"/>
            <person name="Wu L."/>
            <person name="Ma J."/>
        </authorList>
    </citation>
    <scope>NUCLEOTIDE SEQUENCE [LARGE SCALE GENOMIC DNA]</scope>
    <source>
        <strain evidence="4">CCUG 56108</strain>
    </source>
</reference>
<sequence length="309" mass="33080">MRHRRSSAGDSGLVFAVPTSVFDPTRCHLGEGPSYDPLDDMAWWVDILERRLFSRPLSQVGGSARSHVLPFMASHVAAIDPGRHLLSAEDGLYVRNLGDGSLRLHCPLEANDAGTRSNDGRVHPSGTLWVGTMAYDAEEGRGAIYHVCGATVTRLYGGITIPNGICFSPDGTIGYFVDTAEGVLRRVSVDAATGLPAGEPRTLYDHRGGEGGIDGAVVDIDGLIWTARFGAACLDAYSPAGERVRTVPVPARQPTCPTFAGRDLDRLLVTTAFEGMDAEQREADPEHGRTLLVDVGARGVLEPAFRLTD</sequence>
<comment type="similarity">
    <text evidence="1">Belongs to the SMP-30/CGR1 family.</text>
</comment>
<keyword evidence="4" id="KW-1185">Reference proteome</keyword>
<keyword evidence="3" id="KW-0378">Hydrolase</keyword>
<dbReference type="InterPro" id="IPR005511">
    <property type="entry name" value="SMP-30"/>
</dbReference>
<proteinExistence type="inferred from homology"/>
<evidence type="ECO:0000259" key="2">
    <source>
        <dbReference type="Pfam" id="PF08450"/>
    </source>
</evidence>
<dbReference type="PRINTS" id="PR01790">
    <property type="entry name" value="SMP30FAMILY"/>
</dbReference>
<dbReference type="Proteomes" id="UP001597176">
    <property type="component" value="Unassembled WGS sequence"/>
</dbReference>
<dbReference type="EC" id="3.1.1.99" evidence="3"/>
<dbReference type="GO" id="GO:0016787">
    <property type="term" value="F:hydrolase activity"/>
    <property type="evidence" value="ECO:0007669"/>
    <property type="project" value="UniProtKB-KW"/>
</dbReference>
<dbReference type="PANTHER" id="PTHR10907">
    <property type="entry name" value="REGUCALCIN"/>
    <property type="match status" value="1"/>
</dbReference>
<dbReference type="Gene3D" id="2.120.10.30">
    <property type="entry name" value="TolB, C-terminal domain"/>
    <property type="match status" value="1"/>
</dbReference>
<organism evidence="3 4">
    <name type="scientific">Methylobacterium marchantiae</name>
    <dbReference type="NCBI Taxonomy" id="600331"/>
    <lineage>
        <taxon>Bacteria</taxon>
        <taxon>Pseudomonadati</taxon>
        <taxon>Pseudomonadota</taxon>
        <taxon>Alphaproteobacteria</taxon>
        <taxon>Hyphomicrobiales</taxon>
        <taxon>Methylobacteriaceae</taxon>
        <taxon>Methylobacterium</taxon>
    </lineage>
</organism>
<evidence type="ECO:0000313" key="3">
    <source>
        <dbReference type="EMBL" id="MFD1303870.1"/>
    </source>
</evidence>
<dbReference type="EMBL" id="JBHTND010000041">
    <property type="protein sequence ID" value="MFD1303870.1"/>
    <property type="molecule type" value="Genomic_DNA"/>
</dbReference>
<name>A0ABW3X3U0_9HYPH</name>
<dbReference type="PANTHER" id="PTHR10907:SF47">
    <property type="entry name" value="REGUCALCIN"/>
    <property type="match status" value="1"/>
</dbReference>
<dbReference type="RefSeq" id="WP_379040940.1">
    <property type="nucleotide sequence ID" value="NZ_JBHTND010000041.1"/>
</dbReference>
<comment type="caution">
    <text evidence="3">The sequence shown here is derived from an EMBL/GenBank/DDBJ whole genome shotgun (WGS) entry which is preliminary data.</text>
</comment>
<evidence type="ECO:0000313" key="4">
    <source>
        <dbReference type="Proteomes" id="UP001597176"/>
    </source>
</evidence>
<protein>
    <submittedName>
        <fullName evidence="3">SMP-30/gluconolactonase/LRE family protein</fullName>
        <ecNumber evidence="3">3.1.1.99</ecNumber>
    </submittedName>
</protein>
<evidence type="ECO:0000256" key="1">
    <source>
        <dbReference type="ARBA" id="ARBA00008853"/>
    </source>
</evidence>
<gene>
    <name evidence="3" type="ORF">ACFQ4G_20090</name>
</gene>
<dbReference type="InterPro" id="IPR013658">
    <property type="entry name" value="SGL"/>
</dbReference>
<dbReference type="SUPFAM" id="SSF63829">
    <property type="entry name" value="Calcium-dependent phosphotriesterase"/>
    <property type="match status" value="1"/>
</dbReference>
<feature type="domain" description="SMP-30/Gluconolactonase/LRE-like region" evidence="2">
    <location>
        <begin position="29"/>
        <end position="272"/>
    </location>
</feature>
<dbReference type="Pfam" id="PF08450">
    <property type="entry name" value="SGL"/>
    <property type="match status" value="1"/>
</dbReference>